<accession>A0ABY1Q100</accession>
<organism evidence="1 2">
    <name type="scientific">Novosphingobium panipatense</name>
    <dbReference type="NCBI Taxonomy" id="428991"/>
    <lineage>
        <taxon>Bacteria</taxon>
        <taxon>Pseudomonadati</taxon>
        <taxon>Pseudomonadota</taxon>
        <taxon>Alphaproteobacteria</taxon>
        <taxon>Sphingomonadales</taxon>
        <taxon>Sphingomonadaceae</taxon>
        <taxon>Novosphingobium</taxon>
    </lineage>
</organism>
<dbReference type="Proteomes" id="UP001157910">
    <property type="component" value="Unassembled WGS sequence"/>
</dbReference>
<dbReference type="EMBL" id="FXUI01000001">
    <property type="protein sequence ID" value="SMP54031.1"/>
    <property type="molecule type" value="Genomic_DNA"/>
</dbReference>
<evidence type="ECO:0000313" key="1">
    <source>
        <dbReference type="EMBL" id="SMP54031.1"/>
    </source>
</evidence>
<keyword evidence="2" id="KW-1185">Reference proteome</keyword>
<comment type="caution">
    <text evidence="1">The sequence shown here is derived from an EMBL/GenBank/DDBJ whole genome shotgun (WGS) entry which is preliminary data.</text>
</comment>
<evidence type="ECO:0000313" key="2">
    <source>
        <dbReference type="Proteomes" id="UP001157910"/>
    </source>
</evidence>
<gene>
    <name evidence="1" type="ORF">SAMN06296065_101512</name>
</gene>
<protein>
    <submittedName>
        <fullName evidence="1">Uncharacterized protein</fullName>
    </submittedName>
</protein>
<name>A0ABY1Q100_9SPHN</name>
<proteinExistence type="predicted"/>
<sequence>MRLMKRRALVLTHESASHWFRRSLPPHVFRVPAWAESDGRAAANMAAATAWRASGSDWRSFLSTYCSCFVAIGVFIA</sequence>
<reference evidence="1 2" key="1">
    <citation type="submission" date="2017-05" db="EMBL/GenBank/DDBJ databases">
        <authorList>
            <person name="Varghese N."/>
            <person name="Submissions S."/>
        </authorList>
    </citation>
    <scope>NUCLEOTIDE SEQUENCE [LARGE SCALE GENOMIC DNA]</scope>
    <source>
        <strain evidence="1 2">SM16</strain>
    </source>
</reference>